<protein>
    <recommendedName>
        <fullName evidence="3">FdrA protein</fullName>
    </recommendedName>
</protein>
<dbReference type="RefSeq" id="WP_148867964.1">
    <property type="nucleotide sequence ID" value="NZ_VNHO01000038.1"/>
</dbReference>
<comment type="caution">
    <text evidence="1">The sequence shown here is derived from an EMBL/GenBank/DDBJ whole genome shotgun (WGS) entry which is preliminary data.</text>
</comment>
<name>A0A5S5AI83_9FIRM</name>
<gene>
    <name evidence="1" type="ORF">LZ11_02304</name>
</gene>
<dbReference type="AlphaFoldDB" id="A0A5S5AI83"/>
<reference evidence="1 2" key="1">
    <citation type="submission" date="2019-07" db="EMBL/GenBank/DDBJ databases">
        <title>Genomic Encyclopedia of Type Strains, Phase I: the one thousand microbial genomes (KMG-I) project.</title>
        <authorList>
            <person name="Kyrpides N."/>
        </authorList>
    </citation>
    <scope>NUCLEOTIDE SEQUENCE [LARGE SCALE GENOMIC DNA]</scope>
    <source>
        <strain evidence="1 2">DSM 16647</strain>
    </source>
</reference>
<evidence type="ECO:0000313" key="2">
    <source>
        <dbReference type="Proteomes" id="UP000322294"/>
    </source>
</evidence>
<keyword evidence="2" id="KW-1185">Reference proteome</keyword>
<dbReference type="Gene3D" id="3.40.50.720">
    <property type="entry name" value="NAD(P)-binding Rossmann-like Domain"/>
    <property type="match status" value="1"/>
</dbReference>
<accession>A0A5S5AI83</accession>
<proteinExistence type="predicted"/>
<evidence type="ECO:0008006" key="3">
    <source>
        <dbReference type="Google" id="ProtNLM"/>
    </source>
</evidence>
<evidence type="ECO:0000313" key="1">
    <source>
        <dbReference type="EMBL" id="TYP48666.1"/>
    </source>
</evidence>
<sequence>MSKINELFKKELKVVNIGITGFRDDLKSLSVSVVHVEFRPPAGGNAKLLSILKKLK</sequence>
<dbReference type="OrthoDB" id="48287at2"/>
<dbReference type="EMBL" id="VNHO01000038">
    <property type="protein sequence ID" value="TYP48666.1"/>
    <property type="molecule type" value="Genomic_DNA"/>
</dbReference>
<dbReference type="Proteomes" id="UP000322294">
    <property type="component" value="Unassembled WGS sequence"/>
</dbReference>
<organism evidence="1 2">
    <name type="scientific">Thermosediminibacter litoriperuensis</name>
    <dbReference type="NCBI Taxonomy" id="291989"/>
    <lineage>
        <taxon>Bacteria</taxon>
        <taxon>Bacillati</taxon>
        <taxon>Bacillota</taxon>
        <taxon>Clostridia</taxon>
        <taxon>Thermosediminibacterales</taxon>
        <taxon>Thermosediminibacteraceae</taxon>
        <taxon>Thermosediminibacter</taxon>
    </lineage>
</organism>